<name>A0A160VF13_9ZZZZ</name>
<dbReference type="Pfam" id="PF01625">
    <property type="entry name" value="PMSR"/>
    <property type="match status" value="1"/>
</dbReference>
<dbReference type="Gene3D" id="3.30.1060.10">
    <property type="entry name" value="Peptide methionine sulphoxide reductase MsrA"/>
    <property type="match status" value="1"/>
</dbReference>
<dbReference type="EC" id="1.8.4.11" evidence="1"/>
<keyword evidence="2 4" id="KW-0560">Oxidoreductase</keyword>
<protein>
    <recommendedName>
        <fullName evidence="1">peptide-methionine (S)-S-oxide reductase</fullName>
        <ecNumber evidence="1">1.8.4.11</ecNumber>
    </recommendedName>
</protein>
<dbReference type="NCBIfam" id="TIGR00401">
    <property type="entry name" value="msrA"/>
    <property type="match status" value="1"/>
</dbReference>
<dbReference type="SUPFAM" id="SSF55068">
    <property type="entry name" value="Peptide methionine sulfoxide reductase"/>
    <property type="match status" value="1"/>
</dbReference>
<dbReference type="AlphaFoldDB" id="A0A160VF13"/>
<organism evidence="4">
    <name type="scientific">hydrothermal vent metagenome</name>
    <dbReference type="NCBI Taxonomy" id="652676"/>
    <lineage>
        <taxon>unclassified sequences</taxon>
        <taxon>metagenomes</taxon>
        <taxon>ecological metagenomes</taxon>
    </lineage>
</organism>
<dbReference type="GO" id="GO:0008113">
    <property type="term" value="F:peptide-methionine (S)-S-oxide reductase activity"/>
    <property type="evidence" value="ECO:0007669"/>
    <property type="project" value="UniProtKB-EC"/>
</dbReference>
<dbReference type="PANTHER" id="PTHR43774:SF1">
    <property type="entry name" value="PEPTIDE METHIONINE SULFOXIDE REDUCTASE MSRA 2"/>
    <property type="match status" value="1"/>
</dbReference>
<dbReference type="PROSITE" id="PS51257">
    <property type="entry name" value="PROKAR_LIPOPROTEIN"/>
    <property type="match status" value="1"/>
</dbReference>
<evidence type="ECO:0000259" key="3">
    <source>
        <dbReference type="Pfam" id="PF01625"/>
    </source>
</evidence>
<accession>A0A160VF13</accession>
<dbReference type="EMBL" id="FAXC01000138">
    <property type="protein sequence ID" value="CUV08882.1"/>
    <property type="molecule type" value="Genomic_DNA"/>
</dbReference>
<feature type="domain" description="Peptide methionine sulphoxide reductase MsrA" evidence="3">
    <location>
        <begin position="37"/>
        <end position="186"/>
    </location>
</feature>
<dbReference type="HAMAP" id="MF_01401">
    <property type="entry name" value="MsrA"/>
    <property type="match status" value="1"/>
</dbReference>
<sequence length="206" mass="23207">MKKIYINFPFLILLSFTAIGCQQKGTQTMPDNKLEIATLGGGCFWCVEAVYERVEGVKDVISGYAGGHTKNPTYKDVTSGETGHTEVCQIHFDPNEITYDEILNIFWQAHDPTTLNRQGNDFGTQYRSAIYYHNAGQKASVTSAIINAKKMFKDPITTEVVPLDVFYKAEVYHQDYFANNPNVPYCTFVIAPKINKLKKAGTIWND</sequence>
<gene>
    <name evidence="4" type="ORF">MGWOODY_Mmi108</name>
</gene>
<proteinExistence type="inferred from homology"/>
<dbReference type="InterPro" id="IPR036509">
    <property type="entry name" value="Met_Sox_Rdtase_MsrA_sf"/>
</dbReference>
<evidence type="ECO:0000256" key="1">
    <source>
        <dbReference type="ARBA" id="ARBA00012502"/>
    </source>
</evidence>
<dbReference type="InterPro" id="IPR002569">
    <property type="entry name" value="Met_Sox_Rdtase_MsrA_dom"/>
</dbReference>
<evidence type="ECO:0000256" key="2">
    <source>
        <dbReference type="ARBA" id="ARBA00023002"/>
    </source>
</evidence>
<evidence type="ECO:0000313" key="4">
    <source>
        <dbReference type="EMBL" id="CUV08882.1"/>
    </source>
</evidence>
<reference evidence="4" key="1">
    <citation type="submission" date="2015-10" db="EMBL/GenBank/DDBJ databases">
        <authorList>
            <person name="Gilbert D.G."/>
        </authorList>
    </citation>
    <scope>NUCLEOTIDE SEQUENCE</scope>
</reference>
<dbReference type="PANTHER" id="PTHR43774">
    <property type="entry name" value="PEPTIDE METHIONINE SULFOXIDE REDUCTASE"/>
    <property type="match status" value="1"/>
</dbReference>